<gene>
    <name evidence="6" type="ORF">VSX56_18875</name>
</gene>
<dbReference type="InterPro" id="IPR011010">
    <property type="entry name" value="DNA_brk_join_enz"/>
</dbReference>
<organism evidence="6 7">
    <name type="scientific">Thioclava kandeliae</name>
    <dbReference type="NCBI Taxonomy" id="3070818"/>
    <lineage>
        <taxon>Bacteria</taxon>
        <taxon>Pseudomonadati</taxon>
        <taxon>Pseudomonadota</taxon>
        <taxon>Alphaproteobacteria</taxon>
        <taxon>Rhodobacterales</taxon>
        <taxon>Paracoccaceae</taxon>
        <taxon>Thioclava</taxon>
    </lineage>
</organism>
<comment type="similarity">
    <text evidence="1">Belongs to the 'phage' integrase family.</text>
</comment>
<keyword evidence="2" id="KW-0229">DNA integration</keyword>
<keyword evidence="7" id="KW-1185">Reference proteome</keyword>
<dbReference type="Pfam" id="PF00589">
    <property type="entry name" value="Phage_integrase"/>
    <property type="match status" value="1"/>
</dbReference>
<dbReference type="InterPro" id="IPR050808">
    <property type="entry name" value="Phage_Integrase"/>
</dbReference>
<protein>
    <submittedName>
        <fullName evidence="6">Tyrosine-type recombinase/integrase</fullName>
    </submittedName>
</protein>
<name>A0ABV1SLQ1_9RHOB</name>
<evidence type="ECO:0000256" key="4">
    <source>
        <dbReference type="ARBA" id="ARBA00023172"/>
    </source>
</evidence>
<dbReference type="PROSITE" id="PS51898">
    <property type="entry name" value="TYR_RECOMBINASE"/>
    <property type="match status" value="1"/>
</dbReference>
<evidence type="ECO:0000313" key="6">
    <source>
        <dbReference type="EMBL" id="MER5173824.1"/>
    </source>
</evidence>
<evidence type="ECO:0000259" key="5">
    <source>
        <dbReference type="PROSITE" id="PS51898"/>
    </source>
</evidence>
<accession>A0ABV1SLQ1</accession>
<dbReference type="Proteomes" id="UP001438953">
    <property type="component" value="Unassembled WGS sequence"/>
</dbReference>
<evidence type="ECO:0000256" key="1">
    <source>
        <dbReference type="ARBA" id="ARBA00008857"/>
    </source>
</evidence>
<dbReference type="InterPro" id="IPR002104">
    <property type="entry name" value="Integrase_catalytic"/>
</dbReference>
<dbReference type="EMBL" id="JAYWLC010000031">
    <property type="protein sequence ID" value="MER5173824.1"/>
    <property type="molecule type" value="Genomic_DNA"/>
</dbReference>
<keyword evidence="4" id="KW-0233">DNA recombination</keyword>
<proteinExistence type="inferred from homology"/>
<dbReference type="PANTHER" id="PTHR30629">
    <property type="entry name" value="PROPHAGE INTEGRASE"/>
    <property type="match status" value="1"/>
</dbReference>
<reference evidence="6 7" key="1">
    <citation type="submission" date="2024-06" db="EMBL/GenBank/DDBJ databases">
        <title>Thioclava kandeliae sp. nov. from a rhizosphere soil sample of Kandelia candel in a mangrove.</title>
        <authorList>
            <person name="Mu T."/>
        </authorList>
    </citation>
    <scope>NUCLEOTIDE SEQUENCE [LARGE SCALE GENOMIC DNA]</scope>
    <source>
        <strain evidence="6 7">CPCC 100088</strain>
    </source>
</reference>
<sequence>MKKPDLPYLTAKTIRGKERLFYRTTWLEGGKRRERYIEITADPNTPEFMVEYWSIRSGKSPKVRRQLVKTSWRVLITEYRSSPKFRKLAPRTKQSYNIWLEKILAKNADKDVRDMDRATVRAMQQKLKDTPRQADWFVQIVRILFNFAAKQLDWNVRNPAEGIDLFGKQREFEPWPEWMVEKARTAPENVRTIIELILGTGQRPSAAIAMRRDQFEGDIMTVTDEKGDEAYQVYCPDGLRRYVETLPIRGHHLVPKNMSQAISYSAAEKAFSAWRATLGDEAKPFTLHGLRKLSIVRLAEAGCTDAQIQAITNQSPQMVAYYRKKASRKRLSKAAHKLAEQNRDRT</sequence>
<dbReference type="PANTHER" id="PTHR30629:SF2">
    <property type="entry name" value="PROPHAGE INTEGRASE INTS-RELATED"/>
    <property type="match status" value="1"/>
</dbReference>
<dbReference type="Gene3D" id="1.10.443.10">
    <property type="entry name" value="Intergrase catalytic core"/>
    <property type="match status" value="1"/>
</dbReference>
<feature type="domain" description="Tyr recombinase" evidence="5">
    <location>
        <begin position="170"/>
        <end position="336"/>
    </location>
</feature>
<keyword evidence="3" id="KW-0238">DNA-binding</keyword>
<dbReference type="InterPro" id="IPR013762">
    <property type="entry name" value="Integrase-like_cat_sf"/>
</dbReference>
<comment type="caution">
    <text evidence="6">The sequence shown here is derived from an EMBL/GenBank/DDBJ whole genome shotgun (WGS) entry which is preliminary data.</text>
</comment>
<dbReference type="SUPFAM" id="SSF56349">
    <property type="entry name" value="DNA breaking-rejoining enzymes"/>
    <property type="match status" value="1"/>
</dbReference>
<evidence type="ECO:0000313" key="7">
    <source>
        <dbReference type="Proteomes" id="UP001438953"/>
    </source>
</evidence>
<evidence type="ECO:0000256" key="2">
    <source>
        <dbReference type="ARBA" id="ARBA00022908"/>
    </source>
</evidence>
<dbReference type="InterPro" id="IPR010998">
    <property type="entry name" value="Integrase_recombinase_N"/>
</dbReference>
<dbReference type="Gene3D" id="1.10.150.130">
    <property type="match status" value="1"/>
</dbReference>
<dbReference type="RefSeq" id="WP_350939134.1">
    <property type="nucleotide sequence ID" value="NZ_JAYWLC010000031.1"/>
</dbReference>
<evidence type="ECO:0000256" key="3">
    <source>
        <dbReference type="ARBA" id="ARBA00023125"/>
    </source>
</evidence>